<dbReference type="EMBL" id="CP003359">
    <property type="protein sequence ID" value="AGB42167.1"/>
    <property type="molecule type" value="Genomic_DNA"/>
</dbReference>
<protein>
    <recommendedName>
        <fullName evidence="4">Outer membrane protein beta-barrel domain-containing protein</fullName>
    </recommendedName>
</protein>
<evidence type="ECO:0000313" key="2">
    <source>
        <dbReference type="EMBL" id="AGB42167.1"/>
    </source>
</evidence>
<feature type="signal peptide" evidence="1">
    <location>
        <begin position="1"/>
        <end position="24"/>
    </location>
</feature>
<accession>L0KA27</accession>
<evidence type="ECO:0000313" key="3">
    <source>
        <dbReference type="Proteomes" id="UP000010880"/>
    </source>
</evidence>
<dbReference type="KEGG" id="hhl:Halha_2293"/>
<evidence type="ECO:0000256" key="1">
    <source>
        <dbReference type="SAM" id="SignalP"/>
    </source>
</evidence>
<organism evidence="2 3">
    <name type="scientific">Halobacteroides halobius (strain ATCC 35273 / DSM 5150 / MD-1)</name>
    <dbReference type="NCBI Taxonomy" id="748449"/>
    <lineage>
        <taxon>Bacteria</taxon>
        <taxon>Bacillati</taxon>
        <taxon>Bacillota</taxon>
        <taxon>Clostridia</taxon>
        <taxon>Halanaerobiales</taxon>
        <taxon>Halobacteroidaceae</taxon>
        <taxon>Halobacteroides</taxon>
    </lineage>
</organism>
<gene>
    <name evidence="2" type="ordered locus">Halha_2293</name>
</gene>
<dbReference type="Gene3D" id="2.40.160.20">
    <property type="match status" value="1"/>
</dbReference>
<keyword evidence="3" id="KW-1185">Reference proteome</keyword>
<proteinExistence type="predicted"/>
<sequence>MKNKVTVVILIMVVMLMNIGSASALQKAELDPYHPSVAYGVQTLNGNLIALNLETDIGLSSNFGVEGLFTHYKDKNKNNRNVLDLNAKLAIINKPDFNLSAIVGYHTKLQELNEGDPRVGLLISKKETDSLDLNVGFDFLLGTGPDENYLGYNLGFDYQLTRRTYLEIEHRRFSGQKRTEGLNVGMRYYF</sequence>
<dbReference type="OrthoDB" id="2112703at2"/>
<evidence type="ECO:0008006" key="4">
    <source>
        <dbReference type="Google" id="ProtNLM"/>
    </source>
</evidence>
<dbReference type="AlphaFoldDB" id="L0KA27"/>
<dbReference type="SUPFAM" id="SSF56935">
    <property type="entry name" value="Porins"/>
    <property type="match status" value="1"/>
</dbReference>
<keyword evidence="1" id="KW-0732">Signal</keyword>
<dbReference type="STRING" id="748449.Halha_2293"/>
<dbReference type="Proteomes" id="UP000010880">
    <property type="component" value="Chromosome"/>
</dbReference>
<reference evidence="3" key="1">
    <citation type="submission" date="2012-02" db="EMBL/GenBank/DDBJ databases">
        <title>The complete genome of Halobacteroides halobius DSM 5150.</title>
        <authorList>
            <person name="Lucas S."/>
            <person name="Copeland A."/>
            <person name="Lapidus A."/>
            <person name="Glavina del Rio T."/>
            <person name="Dalin E."/>
            <person name="Tice H."/>
            <person name="Bruce D."/>
            <person name="Goodwin L."/>
            <person name="Pitluck S."/>
            <person name="Peters L."/>
            <person name="Mikhailova N."/>
            <person name="Gu W."/>
            <person name="Kyrpides N."/>
            <person name="Mavromatis K."/>
            <person name="Ivanova N."/>
            <person name="Brettin T."/>
            <person name="Detter J.C."/>
            <person name="Han C."/>
            <person name="Larimer F."/>
            <person name="Land M."/>
            <person name="Hauser L."/>
            <person name="Markowitz V."/>
            <person name="Cheng J.-F."/>
            <person name="Hugenholtz P."/>
            <person name="Woyke T."/>
            <person name="Wu D."/>
            <person name="Tindall B."/>
            <person name="Pomrenke H."/>
            <person name="Brambilla E."/>
            <person name="Klenk H.-P."/>
            <person name="Eisen J.A."/>
        </authorList>
    </citation>
    <scope>NUCLEOTIDE SEQUENCE [LARGE SCALE GENOMIC DNA]</scope>
    <source>
        <strain evidence="3">ATCC 35273 / DSM 5150 / MD-1</strain>
    </source>
</reference>
<feature type="chain" id="PRO_5003944437" description="Outer membrane protein beta-barrel domain-containing protein" evidence="1">
    <location>
        <begin position="25"/>
        <end position="190"/>
    </location>
</feature>
<dbReference type="HOGENOM" id="CLU_1426176_0_0_9"/>
<name>L0KA27_HALHC</name>
<dbReference type="RefSeq" id="WP_015327881.1">
    <property type="nucleotide sequence ID" value="NC_019978.1"/>
</dbReference>